<evidence type="ECO:0000313" key="3">
    <source>
        <dbReference type="EMBL" id="MBV0900566.1"/>
    </source>
</evidence>
<dbReference type="Proteomes" id="UP001166304">
    <property type="component" value="Unassembled WGS sequence"/>
</dbReference>
<dbReference type="AlphaFoldDB" id="A0AA41KGD5"/>
<organism evidence="3 4">
    <name type="scientific">Haloarcula salina</name>
    <dbReference type="NCBI Taxonomy" id="1429914"/>
    <lineage>
        <taxon>Archaea</taxon>
        <taxon>Methanobacteriati</taxon>
        <taxon>Methanobacteriota</taxon>
        <taxon>Stenosarchaea group</taxon>
        <taxon>Halobacteria</taxon>
        <taxon>Halobacteriales</taxon>
        <taxon>Haloarculaceae</taxon>
        <taxon>Haloarcula</taxon>
    </lineage>
</organism>
<reference evidence="3" key="1">
    <citation type="submission" date="2021-06" db="EMBL/GenBank/DDBJ databases">
        <title>New haloarchaea isolates fom saline soil.</title>
        <authorList>
            <person name="Duran-Viseras A."/>
            <person name="Sanchez-Porro C.S."/>
            <person name="Ventosa A."/>
        </authorList>
    </citation>
    <scope>NUCLEOTIDE SEQUENCE</scope>
    <source>
        <strain evidence="3">JCM 18369</strain>
    </source>
</reference>
<dbReference type="Pfam" id="PF22798">
    <property type="entry name" value="DUF5817_CT"/>
    <property type="match status" value="1"/>
</dbReference>
<dbReference type="Pfam" id="PF19134">
    <property type="entry name" value="DUF5817"/>
    <property type="match status" value="1"/>
</dbReference>
<gene>
    <name evidence="3" type="ORF">KTS37_02090</name>
</gene>
<feature type="domain" description="DUF5817" evidence="1">
    <location>
        <begin position="2"/>
        <end position="58"/>
    </location>
</feature>
<protein>
    <submittedName>
        <fullName evidence="3">Replication protein H</fullName>
    </submittedName>
</protein>
<dbReference type="InterPro" id="IPR053849">
    <property type="entry name" value="DUF5817_C"/>
</dbReference>
<evidence type="ECO:0000259" key="1">
    <source>
        <dbReference type="Pfam" id="PF19134"/>
    </source>
</evidence>
<dbReference type="RefSeq" id="WP_162412143.1">
    <property type="nucleotide sequence ID" value="NZ_JAHQXE010000001.1"/>
</dbReference>
<evidence type="ECO:0000259" key="2">
    <source>
        <dbReference type="Pfam" id="PF22798"/>
    </source>
</evidence>
<dbReference type="Gene3D" id="3.90.820.10">
    <property type="entry name" value="Structural Genomics, Unknown Function 30-nov-00 1gh9 Mol_id"/>
    <property type="match status" value="1"/>
</dbReference>
<proteinExistence type="predicted"/>
<name>A0AA41KGD5_9EURY</name>
<accession>A0AA41KGD5</accession>
<keyword evidence="4" id="KW-1185">Reference proteome</keyword>
<feature type="domain" description="DUF5817" evidence="2">
    <location>
        <begin position="120"/>
        <end position="173"/>
    </location>
</feature>
<dbReference type="EMBL" id="JAHQXE010000001">
    <property type="protein sequence ID" value="MBV0900566.1"/>
    <property type="molecule type" value="Genomic_DNA"/>
</dbReference>
<sequence>MYAVVGCSECSALWVTEGRPETTQCPRCGTRRKHAKRRKFVETDDEAHAREVRASMLANRQGQGDAFAELDSYAEMEGQLDDAGVDDETYLEASGVDADAVSAAAERAERGATSGSSRKETVLAAVRDLDEPTESAVVAYAEERGVPASYTERALAKLVRAGDLSENRGQYRRL</sequence>
<dbReference type="InterPro" id="IPR043855">
    <property type="entry name" value="DUF5817"/>
</dbReference>
<evidence type="ECO:0000313" key="4">
    <source>
        <dbReference type="Proteomes" id="UP001166304"/>
    </source>
</evidence>
<comment type="caution">
    <text evidence="3">The sequence shown here is derived from an EMBL/GenBank/DDBJ whole genome shotgun (WGS) entry which is preliminary data.</text>
</comment>